<dbReference type="Proteomes" id="UP000198940">
    <property type="component" value="Unassembled WGS sequence"/>
</dbReference>
<evidence type="ECO:0000313" key="2">
    <source>
        <dbReference type="Proteomes" id="UP000198940"/>
    </source>
</evidence>
<keyword evidence="2" id="KW-1185">Reference proteome</keyword>
<name>A0A1I1ITF6_9FLAO</name>
<reference evidence="1 2" key="1">
    <citation type="submission" date="2016-10" db="EMBL/GenBank/DDBJ databases">
        <authorList>
            <person name="Varghese N."/>
            <person name="Submissions S."/>
        </authorList>
    </citation>
    <scope>NUCLEOTIDE SEQUENCE [LARGE SCALE GENOMIC DNA]</scope>
    <source>
        <strain evidence="1 2">DSM 26351</strain>
    </source>
</reference>
<gene>
    <name evidence="1" type="ORF">SAMN04487891_11083</name>
</gene>
<sequence length="88" mass="10523">MLSQFRYRYREWTKEVSPVTHFTHKAGDKLFIDFTSKKLSIVDRHTDELQDLEVFVCVLSNSQYTYVEACASQKLEDFMRCTENALWF</sequence>
<dbReference type="RefSeq" id="WP_245750727.1">
    <property type="nucleotide sequence ID" value="NZ_FOKU01000010.1"/>
</dbReference>
<accession>A0A1I1ITF6</accession>
<proteinExistence type="predicted"/>
<comment type="caution">
    <text evidence="1">The sequence shown here is derived from an EMBL/GenBank/DDBJ whole genome shotgun (WGS) entry which is preliminary data.</text>
</comment>
<dbReference type="EMBL" id="FOKU01000010">
    <property type="protein sequence ID" value="SFC39012.1"/>
    <property type="molecule type" value="Genomic_DNA"/>
</dbReference>
<organism evidence="1 2">
    <name type="scientific">Flagellimonas taeanensis</name>
    <dbReference type="NCBI Taxonomy" id="1005926"/>
    <lineage>
        <taxon>Bacteria</taxon>
        <taxon>Pseudomonadati</taxon>
        <taxon>Bacteroidota</taxon>
        <taxon>Flavobacteriia</taxon>
        <taxon>Flavobacteriales</taxon>
        <taxon>Flavobacteriaceae</taxon>
        <taxon>Flagellimonas</taxon>
    </lineage>
</organism>
<evidence type="ECO:0000313" key="1">
    <source>
        <dbReference type="EMBL" id="SFC39012.1"/>
    </source>
</evidence>
<protein>
    <submittedName>
        <fullName evidence="1">Uncharacterized protein</fullName>
    </submittedName>
</protein>